<evidence type="ECO:0000256" key="2">
    <source>
        <dbReference type="ARBA" id="ARBA00022975"/>
    </source>
</evidence>
<evidence type="ECO:0000256" key="1">
    <source>
        <dbReference type="ARBA" id="ARBA00004725"/>
    </source>
</evidence>
<dbReference type="PANTHER" id="PTHR19278:SF9">
    <property type="entry name" value="URIDINE 5'-MONOPHOSPHATE SYNTHASE"/>
    <property type="match status" value="1"/>
</dbReference>
<dbReference type="GO" id="GO:0004590">
    <property type="term" value="F:orotidine-5'-phosphate decarboxylase activity"/>
    <property type="evidence" value="ECO:0007669"/>
    <property type="project" value="TreeGrafter"/>
</dbReference>
<dbReference type="GO" id="GO:0006222">
    <property type="term" value="P:UMP biosynthetic process"/>
    <property type="evidence" value="ECO:0007669"/>
    <property type="project" value="TreeGrafter"/>
</dbReference>
<dbReference type="PANTHER" id="PTHR19278">
    <property type="entry name" value="OROTATE PHOSPHORIBOSYLTRANSFERASE"/>
    <property type="match status" value="1"/>
</dbReference>
<feature type="non-terminal residue" evidence="3">
    <location>
        <position position="186"/>
    </location>
</feature>
<proteinExistence type="predicted"/>
<dbReference type="OrthoDB" id="10263753at2759"/>
<dbReference type="InterPro" id="IPR029057">
    <property type="entry name" value="PRTase-like"/>
</dbReference>
<comment type="pathway">
    <text evidence="1">Pyrimidine metabolism; UMP biosynthesis via de novo pathway.</text>
</comment>
<dbReference type="EMBL" id="QJKJ01006101">
    <property type="protein sequence ID" value="RDX87896.1"/>
    <property type="molecule type" value="Genomic_DNA"/>
</dbReference>
<evidence type="ECO:0000313" key="3">
    <source>
        <dbReference type="EMBL" id="RDX87896.1"/>
    </source>
</evidence>
<keyword evidence="2" id="KW-0665">Pyrimidine biosynthesis</keyword>
<feature type="non-terminal residue" evidence="3">
    <location>
        <position position="1"/>
    </location>
</feature>
<sequence>CQIWQLQAQIGISSPIYIDLRLIISYPSLLQQISQTLISSVSSTSFDLVCGVPYTALPIATCVSLAQNIPMMRRKEIKDYGTAKAIEGDFKSVEHRFWKRQRHCVRAAGFKISDAVVLIDREQGGRENLEDNGIKLHAIIKLTEMVKILSNHGKLDDQMVGVAMKFLEENRKVSVLAKVEKPATKI</sequence>
<name>A0A371GBL2_MUCPR</name>
<dbReference type="STRING" id="157652.A0A371GBL2"/>
<dbReference type="GO" id="GO:0019856">
    <property type="term" value="P:pyrimidine nucleobase biosynthetic process"/>
    <property type="evidence" value="ECO:0007669"/>
    <property type="project" value="TreeGrafter"/>
</dbReference>
<evidence type="ECO:0000313" key="4">
    <source>
        <dbReference type="Proteomes" id="UP000257109"/>
    </source>
</evidence>
<gene>
    <name evidence="3" type="primary">PYR5-6</name>
    <name evidence="3" type="ORF">CR513_30579</name>
</gene>
<comment type="caution">
    <text evidence="3">The sequence shown here is derived from an EMBL/GenBank/DDBJ whole genome shotgun (WGS) entry which is preliminary data.</text>
</comment>
<dbReference type="GO" id="GO:0004588">
    <property type="term" value="F:orotate phosphoribosyltransferase activity"/>
    <property type="evidence" value="ECO:0007669"/>
    <property type="project" value="TreeGrafter"/>
</dbReference>
<organism evidence="3 4">
    <name type="scientific">Mucuna pruriens</name>
    <name type="common">Velvet bean</name>
    <name type="synonym">Dolichos pruriens</name>
    <dbReference type="NCBI Taxonomy" id="157652"/>
    <lineage>
        <taxon>Eukaryota</taxon>
        <taxon>Viridiplantae</taxon>
        <taxon>Streptophyta</taxon>
        <taxon>Embryophyta</taxon>
        <taxon>Tracheophyta</taxon>
        <taxon>Spermatophyta</taxon>
        <taxon>Magnoliopsida</taxon>
        <taxon>eudicotyledons</taxon>
        <taxon>Gunneridae</taxon>
        <taxon>Pentapetalae</taxon>
        <taxon>rosids</taxon>
        <taxon>fabids</taxon>
        <taxon>Fabales</taxon>
        <taxon>Fabaceae</taxon>
        <taxon>Papilionoideae</taxon>
        <taxon>50 kb inversion clade</taxon>
        <taxon>NPAAA clade</taxon>
        <taxon>indigoferoid/millettioid clade</taxon>
        <taxon>Phaseoleae</taxon>
        <taxon>Mucuna</taxon>
    </lineage>
</organism>
<reference evidence="3" key="1">
    <citation type="submission" date="2018-05" db="EMBL/GenBank/DDBJ databases">
        <title>Draft genome of Mucuna pruriens seed.</title>
        <authorList>
            <person name="Nnadi N.E."/>
            <person name="Vos R."/>
            <person name="Hasami M.H."/>
            <person name="Devisetty U.K."/>
            <person name="Aguiy J.C."/>
        </authorList>
    </citation>
    <scope>NUCLEOTIDE SEQUENCE [LARGE SCALE GENOMIC DNA]</scope>
    <source>
        <strain evidence="3">JCA_2017</strain>
    </source>
</reference>
<dbReference type="SUPFAM" id="SSF53271">
    <property type="entry name" value="PRTase-like"/>
    <property type="match status" value="1"/>
</dbReference>
<dbReference type="Gene3D" id="3.40.50.2020">
    <property type="match status" value="2"/>
</dbReference>
<accession>A0A371GBL2</accession>
<dbReference type="Proteomes" id="UP000257109">
    <property type="component" value="Unassembled WGS sequence"/>
</dbReference>
<keyword evidence="4" id="KW-1185">Reference proteome</keyword>
<protein>
    <submittedName>
        <fullName evidence="3">Uridine 5'-monophosphate synthase</fullName>
    </submittedName>
</protein>
<dbReference type="AlphaFoldDB" id="A0A371GBL2"/>